<feature type="compositionally biased region" description="Basic and acidic residues" evidence="4">
    <location>
        <begin position="273"/>
        <end position="288"/>
    </location>
</feature>
<feature type="compositionally biased region" description="Polar residues" evidence="4">
    <location>
        <begin position="1146"/>
        <end position="1156"/>
    </location>
</feature>
<dbReference type="PANTHER" id="PTHR45641">
    <property type="entry name" value="TETRATRICOPEPTIDE REPEAT PROTEIN (AFU_ORTHOLOGUE AFUA_6G03870)"/>
    <property type="match status" value="1"/>
</dbReference>
<keyword evidence="7" id="KW-1185">Reference proteome</keyword>
<dbReference type="EMBL" id="JAGRRH010000010">
    <property type="protein sequence ID" value="KAG7362904.1"/>
    <property type="molecule type" value="Genomic_DNA"/>
</dbReference>
<evidence type="ECO:0000259" key="5">
    <source>
        <dbReference type="Pfam" id="PF00931"/>
    </source>
</evidence>
<feature type="compositionally biased region" description="Low complexity" evidence="4">
    <location>
        <begin position="972"/>
        <end position="989"/>
    </location>
</feature>
<feature type="compositionally biased region" description="Polar residues" evidence="4">
    <location>
        <begin position="338"/>
        <end position="347"/>
    </location>
</feature>
<feature type="compositionally biased region" description="Basic and acidic residues" evidence="4">
    <location>
        <begin position="1007"/>
        <end position="1018"/>
    </location>
</feature>
<feature type="compositionally biased region" description="Basic and acidic residues" evidence="4">
    <location>
        <begin position="400"/>
        <end position="414"/>
    </location>
</feature>
<dbReference type="InterPro" id="IPR019734">
    <property type="entry name" value="TPR_rpt"/>
</dbReference>
<keyword evidence="2 3" id="KW-0802">TPR repeat</keyword>
<feature type="compositionally biased region" description="Basic and acidic residues" evidence="4">
    <location>
        <begin position="175"/>
        <end position="186"/>
    </location>
</feature>
<evidence type="ECO:0000256" key="1">
    <source>
        <dbReference type="ARBA" id="ARBA00022737"/>
    </source>
</evidence>
<dbReference type="SMART" id="SM00028">
    <property type="entry name" value="TPR"/>
    <property type="match status" value="16"/>
</dbReference>
<feature type="region of interest" description="Disordered" evidence="4">
    <location>
        <begin position="1070"/>
        <end position="1179"/>
    </location>
</feature>
<feature type="repeat" description="TPR" evidence="3">
    <location>
        <begin position="2202"/>
        <end position="2235"/>
    </location>
</feature>
<evidence type="ECO:0000313" key="7">
    <source>
        <dbReference type="Proteomes" id="UP000693970"/>
    </source>
</evidence>
<protein>
    <submittedName>
        <fullName evidence="6">Expressed tetratricopeptide repeat protein</fullName>
    </submittedName>
</protein>
<name>A0A9K3LJE2_9STRA</name>
<feature type="compositionally biased region" description="Acidic residues" evidence="4">
    <location>
        <begin position="903"/>
        <end position="915"/>
    </location>
</feature>
<feature type="repeat" description="TPR" evidence="3">
    <location>
        <begin position="2535"/>
        <end position="2568"/>
    </location>
</feature>
<dbReference type="GO" id="GO:0043531">
    <property type="term" value="F:ADP binding"/>
    <property type="evidence" value="ECO:0007669"/>
    <property type="project" value="InterPro"/>
</dbReference>
<dbReference type="Proteomes" id="UP000693970">
    <property type="component" value="Unassembled WGS sequence"/>
</dbReference>
<feature type="compositionally biased region" description="Polar residues" evidence="4">
    <location>
        <begin position="867"/>
        <end position="899"/>
    </location>
</feature>
<dbReference type="Pfam" id="PF13374">
    <property type="entry name" value="TPR_10"/>
    <property type="match status" value="1"/>
</dbReference>
<feature type="compositionally biased region" description="Low complexity" evidence="4">
    <location>
        <begin position="613"/>
        <end position="632"/>
    </location>
</feature>
<feature type="compositionally biased region" description="Acidic residues" evidence="4">
    <location>
        <begin position="387"/>
        <end position="399"/>
    </location>
</feature>
<gene>
    <name evidence="6" type="ORF">IV203_026264</name>
</gene>
<evidence type="ECO:0000313" key="6">
    <source>
        <dbReference type="EMBL" id="KAG7362904.1"/>
    </source>
</evidence>
<feature type="domain" description="NB-ARC" evidence="5">
    <location>
        <begin position="1512"/>
        <end position="1680"/>
    </location>
</feature>
<feature type="compositionally biased region" description="Basic and acidic residues" evidence="4">
    <location>
        <begin position="916"/>
        <end position="948"/>
    </location>
</feature>
<feature type="repeat" description="TPR" evidence="3">
    <location>
        <begin position="2076"/>
        <end position="2109"/>
    </location>
</feature>
<feature type="compositionally biased region" description="Acidic residues" evidence="4">
    <location>
        <begin position="657"/>
        <end position="679"/>
    </location>
</feature>
<reference evidence="6" key="2">
    <citation type="submission" date="2021-04" db="EMBL/GenBank/DDBJ databases">
        <authorList>
            <person name="Podell S."/>
        </authorList>
    </citation>
    <scope>NUCLEOTIDE SEQUENCE</scope>
    <source>
        <strain evidence="6">Hildebrandi</strain>
    </source>
</reference>
<reference evidence="6" key="1">
    <citation type="journal article" date="2021" name="Sci. Rep.">
        <title>Diploid genomic architecture of Nitzschia inconspicua, an elite biomass production diatom.</title>
        <authorList>
            <person name="Oliver A."/>
            <person name="Podell S."/>
            <person name="Pinowska A."/>
            <person name="Traller J.C."/>
            <person name="Smith S.R."/>
            <person name="McClure R."/>
            <person name="Beliaev A."/>
            <person name="Bohutskyi P."/>
            <person name="Hill E.A."/>
            <person name="Rabines A."/>
            <person name="Zheng H."/>
            <person name="Allen L.Z."/>
            <person name="Kuo A."/>
            <person name="Grigoriev I.V."/>
            <person name="Allen A.E."/>
            <person name="Hazlebeck D."/>
            <person name="Allen E.E."/>
        </authorList>
    </citation>
    <scope>NUCLEOTIDE SEQUENCE</scope>
    <source>
        <strain evidence="6">Hildebrandi</strain>
    </source>
</reference>
<feature type="compositionally biased region" description="Low complexity" evidence="4">
    <location>
        <begin position="196"/>
        <end position="208"/>
    </location>
</feature>
<feature type="compositionally biased region" description="Acidic residues" evidence="4">
    <location>
        <begin position="9"/>
        <end position="19"/>
    </location>
</feature>
<feature type="compositionally biased region" description="Basic and acidic residues" evidence="4">
    <location>
        <begin position="431"/>
        <end position="474"/>
    </location>
</feature>
<feature type="compositionally biased region" description="Polar residues" evidence="4">
    <location>
        <begin position="1019"/>
        <end position="1043"/>
    </location>
</feature>
<dbReference type="Pfam" id="PF13424">
    <property type="entry name" value="TPR_12"/>
    <property type="match status" value="5"/>
</dbReference>
<feature type="compositionally biased region" description="Basic and acidic residues" evidence="4">
    <location>
        <begin position="822"/>
        <end position="847"/>
    </location>
</feature>
<feature type="compositionally biased region" description="Low complexity" evidence="4">
    <location>
        <begin position="525"/>
        <end position="544"/>
    </location>
</feature>
<dbReference type="InterPro" id="IPR002182">
    <property type="entry name" value="NB-ARC"/>
</dbReference>
<feature type="compositionally biased region" description="Acidic residues" evidence="4">
    <location>
        <begin position="118"/>
        <end position="130"/>
    </location>
</feature>
<evidence type="ECO:0000256" key="2">
    <source>
        <dbReference type="ARBA" id="ARBA00022803"/>
    </source>
</evidence>
<feature type="compositionally biased region" description="Basic and acidic residues" evidence="4">
    <location>
        <begin position="1070"/>
        <end position="1080"/>
    </location>
</feature>
<feature type="repeat" description="TPR" evidence="3">
    <location>
        <begin position="2286"/>
        <end position="2319"/>
    </location>
</feature>
<organism evidence="6 7">
    <name type="scientific">Nitzschia inconspicua</name>
    <dbReference type="NCBI Taxonomy" id="303405"/>
    <lineage>
        <taxon>Eukaryota</taxon>
        <taxon>Sar</taxon>
        <taxon>Stramenopiles</taxon>
        <taxon>Ochrophyta</taxon>
        <taxon>Bacillariophyta</taxon>
        <taxon>Bacillariophyceae</taxon>
        <taxon>Bacillariophycidae</taxon>
        <taxon>Bacillariales</taxon>
        <taxon>Bacillariaceae</taxon>
        <taxon>Nitzschia</taxon>
    </lineage>
</organism>
<feature type="compositionally biased region" description="Low complexity" evidence="4">
    <location>
        <begin position="415"/>
        <end position="429"/>
    </location>
</feature>
<feature type="compositionally biased region" description="Basic residues" evidence="4">
    <location>
        <begin position="1166"/>
        <end position="1179"/>
    </location>
</feature>
<feature type="compositionally biased region" description="Polar residues" evidence="4">
    <location>
        <begin position="849"/>
        <end position="859"/>
    </location>
</feature>
<evidence type="ECO:0000256" key="4">
    <source>
        <dbReference type="SAM" id="MobiDB-lite"/>
    </source>
</evidence>
<comment type="caution">
    <text evidence="6">The sequence shown here is derived from an EMBL/GenBank/DDBJ whole genome shotgun (WGS) entry which is preliminary data.</text>
</comment>
<feature type="compositionally biased region" description="Basic residues" evidence="4">
    <location>
        <begin position="2761"/>
        <end position="2776"/>
    </location>
</feature>
<feature type="repeat" description="TPR" evidence="3">
    <location>
        <begin position="2411"/>
        <end position="2444"/>
    </location>
</feature>
<feature type="compositionally biased region" description="Low complexity" evidence="4">
    <location>
        <begin position="311"/>
        <end position="325"/>
    </location>
</feature>
<evidence type="ECO:0000256" key="3">
    <source>
        <dbReference type="PROSITE-ProRule" id="PRU00339"/>
    </source>
</evidence>
<accession>A0A9K3LJE2</accession>
<feature type="compositionally biased region" description="Basic residues" evidence="4">
    <location>
        <begin position="2725"/>
        <end position="2742"/>
    </location>
</feature>
<dbReference type="PANTHER" id="PTHR45641:SF19">
    <property type="entry name" value="NEPHROCYSTIN-3"/>
    <property type="match status" value="1"/>
</dbReference>
<sequence length="2776" mass="310962">MSSPSQELKDDEEDEEDENDHVTERPPSSSSKEVIDDNNSDGGSSYNSDRDGEGNQSYYSDEDGSRSYYSDEEDGSRSFYSDEEDGSRSYYSDEQSGDRNAGSDGGQPSFGDSFANDAGDDDNDDDDDYSNDPNHNDDSYHQSPGEGEESRSSQRSGQRSFQEEDRSQTAGQDSYRSREDEDRSFYSDDDEDRSSSSDQQQQQSFYSEEQSHEDSRRDDRSYDNSQQEEEDGSYRSTDSRSRSNSRSYRSDEDGSYQSQESSFEKEEEEEKYDDTNHNHQNTPRDPEAHAVGNSDYSDDGYTDQESKHRSFASSSGSKSDFGSSDFEASFAHDADPSPTRSKNSVKSQQEHFDDSQNESFASEGVSSFARKNDDPPVGDQQKPVHDDEYDSQNDKDDEESYRSGDRSYSDRSGSRDGSSTTSSGRESGSFRTDERSGPVEASFHSDDDQSRSFHSENDPRPEDLPEDDFFKEPRDDEDQAPEFDNSFGAFGDNDNAGSFDKQEFPQDSFQATGGVGMTTEGFDLEATADGFGETGTFGAFETTAPDFAEDPFHVQDASPDEEDPAESLDPFSNAAPFESNNNSAFENDALDASAKDIAEFNNGSGAKEDPSVFGSDFADSSSFPADAAGDAVVAEDESVSTNDISEDRDDDYHDDGASADDDSYEESENDEGPSIDDEGQSYGSSEEENSSRYSDESSNGEIEGPLPGTSPISFTIKEPHPGKKTLMILCTMFPNSEAEAQDQDRAMKLCRAQGITPIIIMGQQKPPQRDELVAISEVDVFPQFFFYYRQRVEFIGTYEDIEQMIESDEFNVGMLDPSLIRGDARGKDISRDIPTDDRDSSSMKDDNSVSDQSQPSEFSRSQEDSRLTFTEGQSSVANSVLEHSNSASKASQEPASISKSDTQDPEDSQSDDEQDESLRSDFKSFEQQDESLRSKLSAERDTSERDSFEGSQDDDDKSGNSRSFSVESEPHSSQNSGSRSFGSSGSESEGSAKQEESISLHQAVESEGSRRETSDRSSEPSQGASTSKSPSANDPSISLQSREINPEEFENSLLIGEVFGQPNELFEDFKEKQKLDRVGEEEAGDEDQSKQFDLVENGADGELSESEGSKGSFSLEESEPPQEEGKSTVEGSVRNDVSESVDESTVEQSRPNSRPQASPGRDTVVKKKKKKKRNKRRKEAKSIALLDFAANVNDAMLDLEEQEELNENNVDSSAHRLLHGFDALLGIFLQLSDELELISTVATSKKKKDKDAMAPVQALKAVLSFADTFDQLFDDLKPIILDCFEEEPDEEMDELLYRLNSLVDLLCETTHRAGERQEWNERAETTYVTLLELMERDALDLRCYFDDVETPDQGLSANLHEAWSATGHIEELRALQFAEDPWIFRQICYEVMVSTDQWCPDTSMLMEICGIDPEMLEEEPDPEYLEEEELAPIPQAAEHILDKVNGDPLPRPTVLASILRRIIPPRAVTDATLLDHFTSIRNTLDSPLGLSATNIVSISSVAENLNDPESLGVGGMGKSTLAAMVAQHPDVRRYFIDGVVWVYVGDKELNYARYTQCLRELVAQLDFYQGVPLFAELLHTPGEPLSKRRRREEGFMIYARDTIAELLHDRSVLIILDDVCFEPDLDWFDFAPMPGEDMEDMESNCALLVTTRCRTLLPAADTVEVDMLDEADAITLLIQESGQLSHALLAESKEARSVVTECANHPLAVKSVGRWLNLKHATAGVRSSVEEIHAEVIKSMDKILTGGSLTGNDDMLYEIMSMSLSPAINGEPTNIIKFCLAAFILVFCDREYISDFALTEPTPIIPMDMAELLFETLLEMNESSLLQKGSLFYAQKKEAAVLIPEALSALGVLKVITYSDAEDDEENPEDEQKFLQVMHFIHHEYGEYLAKEDPSLQDLTKDAERKWNRALVEAYLSQVEEWDIDLEDAAHSYALEMTISHMIRGGMYSAAADLLADKSFVRGRLLSLGRENSTRRHIKDCESLFSKLRERRPRGSKLEPRTVMKQAYQALGSQLSIDDEEQSIEDPRIKDVEVARAHYEIGFSLAEKRCWDAAIAHWETSKELLEGALGTVEVVAGILYNIGVVYSEINEYEQALDSLKQCLRIRGTIHGEEHILYAHTIQKIGDVFLNMSDYHEAMESYNWALDVMYTEPAHHRVEIGEILDNKGTIHYSKGEIDEALQCHQEALRSKQADLGEDHPELAATYHHIGNCLSDQGNVDDAIAHFEEAIRLKELDPEGGPERDADVLTIEGILHNLEGNQEQGLECYEKSLQILVTKVPHRKEKVASLLHLIGCVYLMSGEQKKAMKLFEESLQARRKVLGFVHLDVASTLFNMAFLHQTRNRLDRALKCLEEALKIRQLRLPDSEKVAVTHEKIGSLARAIGKTKKAQIAFEEALRIRRLIHGEEHEAVATVLQELGDLMDDLGEYDSAMSYYIDALDIRRKRLGLDDIAVAETLYSMGYTLHNNDEPERALVCFEESLSIRRYQLGEDSREVGDVLNIMGFLKAKKGELDDALTLLWDSLRIRKLQEDHVKVSETLKNIGNVHREKQEQELAVECYEECLRIRRSELGPDHEKVADALIAMGNVESDMQNTDDAMRCYQEALKIRTLVFGEHDESVAAVLQFMGTLEFRANNHGKARDLLTEFIRIRRDNGTKNDGDYVNVLFMLGNIHKMGGQEAEAKLCWTEAYQVFQELGLAETNPQIAKVMNHLLKVENLEEQEPDQKNKKKNKKSLFGQVKKKFKKDPSKDSKNNNGDDGMVKVRAKGRKSRKGKGVQL</sequence>
<dbReference type="Pfam" id="PF00931">
    <property type="entry name" value="NB-ARC"/>
    <property type="match status" value="1"/>
</dbReference>
<feature type="region of interest" description="Disordered" evidence="4">
    <location>
        <begin position="818"/>
        <end position="1045"/>
    </location>
</feature>
<feature type="compositionally biased region" description="Acidic residues" evidence="4">
    <location>
        <begin position="633"/>
        <end position="649"/>
    </location>
</feature>
<keyword evidence="1" id="KW-0677">Repeat</keyword>
<feature type="region of interest" description="Disordered" evidence="4">
    <location>
        <begin position="2717"/>
        <end position="2776"/>
    </location>
</feature>
<dbReference type="OrthoDB" id="43776at2759"/>
<feature type="compositionally biased region" description="Basic and acidic residues" evidence="4">
    <location>
        <begin position="209"/>
        <end position="222"/>
    </location>
</feature>
<feature type="region of interest" description="Disordered" evidence="4">
    <location>
        <begin position="1"/>
        <end position="717"/>
    </location>
</feature>
<proteinExistence type="predicted"/>
<feature type="repeat" description="TPR" evidence="3">
    <location>
        <begin position="2118"/>
        <end position="2151"/>
    </location>
</feature>
<dbReference type="PROSITE" id="PS50005">
    <property type="entry name" value="TPR"/>
    <property type="match status" value="6"/>
</dbReference>